<keyword evidence="3" id="KW-1185">Reference proteome</keyword>
<dbReference type="Proteomes" id="UP000239156">
    <property type="component" value="Unassembled WGS sequence"/>
</dbReference>
<dbReference type="VEuPathDB" id="FungiDB:PSHT_07332"/>
<dbReference type="AlphaFoldDB" id="A0A2S4UD66"/>
<sequence>PALSRPFQRVTFAAKSPDDDSTSQIIWTRQYHRPSPIHAPPHRMAGPLPRTIAVGIEYNVYLQDDDQLENQDPHLFTNPKGCSINLNTAVDFQGFKKAVIDQIGQADKRLQDMLTTDVASDNPQSSWGLQIQNNEAALFRGSIHMPIADDSMYKQWNWGIRFVKVDVNGFQGAIDDRPYAHIFIHGVLIFLGCGAPAPYYDNQGRSFQAVSGFEATLRLSVFHPPSINPTETDSGPTHKLTSTTPALS</sequence>
<proteinExistence type="predicted"/>
<feature type="region of interest" description="Disordered" evidence="1">
    <location>
        <begin position="226"/>
        <end position="248"/>
    </location>
</feature>
<gene>
    <name evidence="2" type="ORF">PSTT_16451</name>
</gene>
<evidence type="ECO:0000313" key="3">
    <source>
        <dbReference type="Proteomes" id="UP000239156"/>
    </source>
</evidence>
<comment type="caution">
    <text evidence="2">The sequence shown here is derived from an EMBL/GenBank/DDBJ whole genome shotgun (WGS) entry which is preliminary data.</text>
</comment>
<name>A0A2S4UD66_9BASI</name>
<feature type="compositionally biased region" description="Polar residues" evidence="1">
    <location>
        <begin position="228"/>
        <end position="248"/>
    </location>
</feature>
<dbReference type="EMBL" id="PKSL01000364">
    <property type="protein sequence ID" value="POV95116.1"/>
    <property type="molecule type" value="Genomic_DNA"/>
</dbReference>
<reference evidence="2" key="1">
    <citation type="submission" date="2017-12" db="EMBL/GenBank/DDBJ databases">
        <title>Gene loss provides genomic basis for host adaptation in cereal stripe rust fungi.</title>
        <authorList>
            <person name="Xia C."/>
        </authorList>
    </citation>
    <scope>NUCLEOTIDE SEQUENCE [LARGE SCALE GENOMIC DNA]</scope>
    <source>
        <strain evidence="2">93-210</strain>
    </source>
</reference>
<dbReference type="VEuPathDB" id="FungiDB:PSTT_16451"/>
<evidence type="ECO:0000256" key="1">
    <source>
        <dbReference type="SAM" id="MobiDB-lite"/>
    </source>
</evidence>
<feature type="non-terminal residue" evidence="2">
    <location>
        <position position="248"/>
    </location>
</feature>
<evidence type="ECO:0000313" key="2">
    <source>
        <dbReference type="EMBL" id="POV95116.1"/>
    </source>
</evidence>
<feature type="non-terminal residue" evidence="2">
    <location>
        <position position="1"/>
    </location>
</feature>
<protein>
    <submittedName>
        <fullName evidence="2">Uncharacterized protein</fullName>
    </submittedName>
</protein>
<accession>A0A2S4UD66</accession>
<organism evidence="2 3">
    <name type="scientific">Puccinia striiformis</name>
    <dbReference type="NCBI Taxonomy" id="27350"/>
    <lineage>
        <taxon>Eukaryota</taxon>
        <taxon>Fungi</taxon>
        <taxon>Dikarya</taxon>
        <taxon>Basidiomycota</taxon>
        <taxon>Pucciniomycotina</taxon>
        <taxon>Pucciniomycetes</taxon>
        <taxon>Pucciniales</taxon>
        <taxon>Pucciniaceae</taxon>
        <taxon>Puccinia</taxon>
    </lineage>
</organism>